<dbReference type="AlphaFoldDB" id="A0A3P7LTK5"/>
<feature type="region of interest" description="Disordered" evidence="1">
    <location>
        <begin position="88"/>
        <end position="360"/>
    </location>
</feature>
<feature type="compositionally biased region" description="Low complexity" evidence="1">
    <location>
        <begin position="384"/>
        <end position="417"/>
    </location>
</feature>
<accession>A0A3P7LTK5</accession>
<protein>
    <submittedName>
        <fullName evidence="2">Uncharacterized protein</fullName>
    </submittedName>
</protein>
<feature type="region of interest" description="Disordered" evidence="1">
    <location>
        <begin position="55"/>
        <end position="74"/>
    </location>
</feature>
<feature type="compositionally biased region" description="Polar residues" evidence="1">
    <location>
        <begin position="1"/>
        <end position="14"/>
    </location>
</feature>
<feature type="compositionally biased region" description="Acidic residues" evidence="1">
    <location>
        <begin position="153"/>
        <end position="170"/>
    </location>
</feature>
<dbReference type="Proteomes" id="UP000281553">
    <property type="component" value="Unassembled WGS sequence"/>
</dbReference>
<feature type="compositionally biased region" description="Acidic residues" evidence="1">
    <location>
        <begin position="196"/>
        <end position="212"/>
    </location>
</feature>
<feature type="compositionally biased region" description="Acidic residues" evidence="1">
    <location>
        <begin position="299"/>
        <end position="320"/>
    </location>
</feature>
<feature type="compositionally biased region" description="Acidic residues" evidence="1">
    <location>
        <begin position="179"/>
        <end position="190"/>
    </location>
</feature>
<organism evidence="2 3">
    <name type="scientific">Dibothriocephalus latus</name>
    <name type="common">Fish tapeworm</name>
    <name type="synonym">Diphyllobothrium latum</name>
    <dbReference type="NCBI Taxonomy" id="60516"/>
    <lineage>
        <taxon>Eukaryota</taxon>
        <taxon>Metazoa</taxon>
        <taxon>Spiralia</taxon>
        <taxon>Lophotrochozoa</taxon>
        <taxon>Platyhelminthes</taxon>
        <taxon>Cestoda</taxon>
        <taxon>Eucestoda</taxon>
        <taxon>Diphyllobothriidea</taxon>
        <taxon>Diphyllobothriidae</taxon>
        <taxon>Dibothriocephalus</taxon>
    </lineage>
</organism>
<feature type="compositionally biased region" description="Polar residues" evidence="1">
    <location>
        <begin position="133"/>
        <end position="147"/>
    </location>
</feature>
<name>A0A3P7LTK5_DIBLA</name>
<reference evidence="2 3" key="1">
    <citation type="submission" date="2018-11" db="EMBL/GenBank/DDBJ databases">
        <authorList>
            <consortium name="Pathogen Informatics"/>
        </authorList>
    </citation>
    <scope>NUCLEOTIDE SEQUENCE [LARGE SCALE GENOMIC DNA]</scope>
</reference>
<evidence type="ECO:0000313" key="3">
    <source>
        <dbReference type="Proteomes" id="UP000281553"/>
    </source>
</evidence>
<evidence type="ECO:0000256" key="1">
    <source>
        <dbReference type="SAM" id="MobiDB-lite"/>
    </source>
</evidence>
<feature type="compositionally biased region" description="Low complexity" evidence="1">
    <location>
        <begin position="465"/>
        <end position="484"/>
    </location>
</feature>
<dbReference type="EMBL" id="UYRU01047299">
    <property type="protein sequence ID" value="VDN09551.1"/>
    <property type="molecule type" value="Genomic_DNA"/>
</dbReference>
<feature type="compositionally biased region" description="Acidic residues" evidence="1">
    <location>
        <begin position="228"/>
        <end position="292"/>
    </location>
</feature>
<evidence type="ECO:0000313" key="2">
    <source>
        <dbReference type="EMBL" id="VDN09551.1"/>
    </source>
</evidence>
<feature type="region of interest" description="Disordered" evidence="1">
    <location>
        <begin position="384"/>
        <end position="484"/>
    </location>
</feature>
<proteinExistence type="predicted"/>
<sequence>MTTVPVTVSLSAPSVSDAPDATSGDVPFAAGTDPLRSNEPITQTSPDVHNITVEEESTTQHSYYSEQAQATPDYEEQEVDVAVYLAEAHESSDAPVSEPPTESSVHYSEAVAHFTHERMEPSCEGGDIPSIGFVTSSTVEINSSIHTQQQQQEELEVEDYEDLGDEEEAEEPRPHIADDGEDDSQQIEGEDQGRDENEEDDDGDGEEEEEEEATHSDNAVIILSSGSETEEEEEGHDSESEGEGDEEEEDGDDEDEGDREREEGDYEEADEEGDVDNEDEEHEEEEEEEEEEGEHHESSEDEGAGDGYELELENPESTDYETEHPHGDSVLGASAPPAPSTPILAQQEATPAPGVSSATAHSSLFGGAVASSSAPAAGLFSALATTSASSTPSVFGAQPPIQSSSASASLGQLQQQQHSEESVGTSLKQKIRPIVWSETSSPAEPPAPVSSAAKLLGASRRKNWGVPGRPGPVRRGSRGPTAPR</sequence>
<keyword evidence="3" id="KW-1185">Reference proteome</keyword>
<gene>
    <name evidence="2" type="ORF">DILT_LOCUS5382</name>
</gene>
<feature type="compositionally biased region" description="Polar residues" evidence="1">
    <location>
        <begin position="59"/>
        <end position="70"/>
    </location>
</feature>
<feature type="region of interest" description="Disordered" evidence="1">
    <location>
        <begin position="1"/>
        <end position="48"/>
    </location>
</feature>